<feature type="transmembrane region" description="Helical" evidence="1">
    <location>
        <begin position="447"/>
        <end position="467"/>
    </location>
</feature>
<keyword evidence="1" id="KW-0812">Transmembrane</keyword>
<evidence type="ECO:0000256" key="1">
    <source>
        <dbReference type="SAM" id="Phobius"/>
    </source>
</evidence>
<dbReference type="Gene3D" id="3.30.565.10">
    <property type="entry name" value="Histidine kinase-like ATPase, C-terminal domain"/>
    <property type="match status" value="1"/>
</dbReference>
<sequence length="682" mass="73078">MTGSSYLNGNYYGLQLLLKRLPGSHGLGFIPWIVPLLLGLGAVSAATQGQYAPEWIRVGVLLNFGAWLAQGLVLVLIRRRAIGIQPTVTGGVITLILFALIGAVGGIILVIGYSAVTIPSRPNFFQPFSVMSISVLTWTCVGSIVALTYSWRDQLNDTMIAASLKLSAKTQALSESAEIDSRQRQVVIRSLQTRVLPQLTYVLSQLRSSSTTTGSPTETQSDLADVVEILAQHEIRSMAHLLHPQGMALGITPVLTSVANEFRDQVEIRCQSTHEQPAPSQLLIREAAVTLSEILHTQVELTREPIDVVVVYDQQVITMIVRVGATEITKVCTSLTAPNDPNITTSTRRQWFRFRPSSGSIPWFGISLLNAFSVLTATALSGAHGWFAAAVDIFVITSGTFILYLLVKTPIVGGLSATNQWVFVAVYVACLGALAGAAWGAALGEEALSLALMGLICALSVGLFAPARKVWASETRKLQQEIYLTELETESTAFAADSAARQQRNTAADVLHSVVQSRLLGVAGSIGGASPGEIPQAAIDALSQLQLQVIPKLVSDLEKPNESNEPQLITQKALSDTWPGAIFTLKHSSPIPEATVPLVNGIILESTSNAVVHGRATQISINIAVWPAALEFTVEDNGCGFSPHTRKGLGLQALDAVSMKFSLTSRPNGGSRLHLRVPYFAD</sequence>
<evidence type="ECO:0000313" key="3">
    <source>
        <dbReference type="EMBL" id="CAB4664099.1"/>
    </source>
</evidence>
<dbReference type="EMBL" id="CAFBPA010000046">
    <property type="protein sequence ID" value="CAB5000152.1"/>
    <property type="molecule type" value="Genomic_DNA"/>
</dbReference>
<dbReference type="InterPro" id="IPR036890">
    <property type="entry name" value="HATPase_C_sf"/>
</dbReference>
<evidence type="ECO:0000259" key="2">
    <source>
        <dbReference type="Pfam" id="PF02518"/>
    </source>
</evidence>
<feature type="transmembrane region" description="Helical" evidence="1">
    <location>
        <begin position="128"/>
        <end position="149"/>
    </location>
</feature>
<evidence type="ECO:0000313" key="5">
    <source>
        <dbReference type="EMBL" id="CAB4735996.1"/>
    </source>
</evidence>
<keyword evidence="1" id="KW-1133">Transmembrane helix</keyword>
<dbReference type="EMBL" id="CAFBLV010000004">
    <property type="protein sequence ID" value="CAB4858848.1"/>
    <property type="molecule type" value="Genomic_DNA"/>
</dbReference>
<feature type="transmembrane region" description="Helical" evidence="1">
    <location>
        <begin position="361"/>
        <end position="380"/>
    </location>
</feature>
<dbReference type="AlphaFoldDB" id="A0A6J6SLY4"/>
<feature type="transmembrane region" description="Helical" evidence="1">
    <location>
        <begin position="89"/>
        <end position="116"/>
    </location>
</feature>
<evidence type="ECO:0000313" key="7">
    <source>
        <dbReference type="EMBL" id="CAB5000152.1"/>
    </source>
</evidence>
<evidence type="ECO:0000313" key="6">
    <source>
        <dbReference type="EMBL" id="CAB4858848.1"/>
    </source>
</evidence>
<evidence type="ECO:0000313" key="4">
    <source>
        <dbReference type="EMBL" id="CAB4694517.1"/>
    </source>
</evidence>
<name>A0A6J6SLY4_9ZZZZ</name>
<feature type="transmembrane region" description="Helical" evidence="1">
    <location>
        <begin position="55"/>
        <end position="77"/>
    </location>
</feature>
<evidence type="ECO:0000313" key="8">
    <source>
        <dbReference type="EMBL" id="CAB5013478.1"/>
    </source>
</evidence>
<dbReference type="EMBL" id="CAFBPJ010000040">
    <property type="protein sequence ID" value="CAB5013478.1"/>
    <property type="molecule type" value="Genomic_DNA"/>
</dbReference>
<feature type="transmembrane region" description="Helical" evidence="1">
    <location>
        <begin position="386"/>
        <end position="407"/>
    </location>
</feature>
<feature type="transmembrane region" description="Helical" evidence="1">
    <location>
        <begin position="29"/>
        <end position="49"/>
    </location>
</feature>
<dbReference type="Pfam" id="PF02518">
    <property type="entry name" value="HATPase_c"/>
    <property type="match status" value="1"/>
</dbReference>
<dbReference type="SUPFAM" id="SSF55874">
    <property type="entry name" value="ATPase domain of HSP90 chaperone/DNA topoisomerase II/histidine kinase"/>
    <property type="match status" value="1"/>
</dbReference>
<keyword evidence="1" id="KW-0472">Membrane</keyword>
<dbReference type="InterPro" id="IPR003594">
    <property type="entry name" value="HATPase_dom"/>
</dbReference>
<feature type="domain" description="Histidine kinase/HSP90-like ATPase" evidence="2">
    <location>
        <begin position="602"/>
        <end position="678"/>
    </location>
</feature>
<dbReference type="EMBL" id="CAEZXZ010000013">
    <property type="protein sequence ID" value="CAB4694517.1"/>
    <property type="molecule type" value="Genomic_DNA"/>
</dbReference>
<reference evidence="5" key="1">
    <citation type="submission" date="2020-05" db="EMBL/GenBank/DDBJ databases">
        <authorList>
            <person name="Chiriac C."/>
            <person name="Salcher M."/>
            <person name="Ghai R."/>
            <person name="Kavagutti S V."/>
        </authorList>
    </citation>
    <scope>NUCLEOTIDE SEQUENCE</scope>
</reference>
<proteinExistence type="predicted"/>
<accession>A0A6J6SLY4</accession>
<gene>
    <name evidence="3" type="ORF">UFOPK2310_00250</name>
    <name evidence="4" type="ORF">UFOPK2625_00171</name>
    <name evidence="5" type="ORF">UFOPK2809_00030</name>
    <name evidence="6" type="ORF">UFOPK3425_00049</name>
    <name evidence="7" type="ORF">UFOPK4043_00441</name>
    <name evidence="8" type="ORF">UFOPK4092_00518</name>
</gene>
<dbReference type="EMBL" id="CAEZZA010000002">
    <property type="protein sequence ID" value="CAB4735996.1"/>
    <property type="molecule type" value="Genomic_DNA"/>
</dbReference>
<feature type="transmembrane region" description="Helical" evidence="1">
    <location>
        <begin position="419"/>
        <end position="441"/>
    </location>
</feature>
<organism evidence="5">
    <name type="scientific">freshwater metagenome</name>
    <dbReference type="NCBI Taxonomy" id="449393"/>
    <lineage>
        <taxon>unclassified sequences</taxon>
        <taxon>metagenomes</taxon>
        <taxon>ecological metagenomes</taxon>
    </lineage>
</organism>
<protein>
    <submittedName>
        <fullName evidence="5">Unannotated protein</fullName>
    </submittedName>
</protein>
<dbReference type="EMBL" id="CAEZWW010000016">
    <property type="protein sequence ID" value="CAB4664099.1"/>
    <property type="molecule type" value="Genomic_DNA"/>
</dbReference>